<dbReference type="SUPFAM" id="SSF46785">
    <property type="entry name" value="Winged helix' DNA-binding domain"/>
    <property type="match status" value="1"/>
</dbReference>
<dbReference type="PROSITE" id="PS50987">
    <property type="entry name" value="HTH_ARSR_2"/>
    <property type="match status" value="1"/>
</dbReference>
<keyword evidence="3" id="KW-0804">Transcription</keyword>
<dbReference type="NCBIfam" id="NF033788">
    <property type="entry name" value="HTH_metalloreg"/>
    <property type="match status" value="1"/>
</dbReference>
<feature type="domain" description="HTH arsR-type" evidence="5">
    <location>
        <begin position="336"/>
        <end position="428"/>
    </location>
</feature>
<reference evidence="6" key="2">
    <citation type="submission" date="2020-09" db="EMBL/GenBank/DDBJ databases">
        <authorList>
            <person name="Sun Q."/>
            <person name="Ohkuma M."/>
        </authorList>
    </citation>
    <scope>NUCLEOTIDE SEQUENCE</scope>
    <source>
        <strain evidence="6">JCM 5069</strain>
    </source>
</reference>
<dbReference type="InterPro" id="IPR036390">
    <property type="entry name" value="WH_DNA-bd_sf"/>
</dbReference>
<sequence length="428" mass="46256">MPSRPAGPVDGPAARAPRRRTPRHRGRRGPTARVAPIDAGRQSAAALSDPPGTMDPMSVRIDIRGLPPERIAVVPSPLAELGMALHARAVPDHHPGLQSWATAVSARLDPSLADRLCEADFLWTTSHSDVFLPSAGLPGRSALPGGTLAEELDLLDRLSDEQFVDAALEFSGDPAPGRQHAPVLRDPRARQHALDLAAARGPRQLRFTQRLFADPPGVRGWLRRLLEDCDEAFFADTWARVRPQLAADARHKTELLRRKGLAGMLPAVSPALVLDETAGAITVDKLAVGRFGVGDGMLVLVPTSMGWPHLMVLHRPGWQLVLHYPVAAPGPAASGPAAPSVEQLTLRMRALAHPVRMRLCRHLARAAHTTGELADAHGMTAPEISRHLAVLKRAGLITTRRRGRYVQYRLDLGVVARLGSEFIEGVLR</sequence>
<dbReference type="SMART" id="SM00418">
    <property type="entry name" value="HTH_ARSR"/>
    <property type="match status" value="1"/>
</dbReference>
<proteinExistence type="predicted"/>
<comment type="caution">
    <text evidence="6">The sequence shown here is derived from an EMBL/GenBank/DDBJ whole genome shotgun (WGS) entry which is preliminary data.</text>
</comment>
<evidence type="ECO:0000256" key="4">
    <source>
        <dbReference type="SAM" id="MobiDB-lite"/>
    </source>
</evidence>
<gene>
    <name evidence="6" type="ORF">GCM10018793_53550</name>
</gene>
<evidence type="ECO:0000313" key="6">
    <source>
        <dbReference type="EMBL" id="GHH85439.1"/>
    </source>
</evidence>
<protein>
    <submittedName>
        <fullName evidence="6">Transcriptional regulator</fullName>
    </submittedName>
</protein>
<dbReference type="Pfam" id="PF12840">
    <property type="entry name" value="HTH_20"/>
    <property type="match status" value="1"/>
</dbReference>
<dbReference type="InterPro" id="IPR051081">
    <property type="entry name" value="HTH_MetalResp_TranReg"/>
</dbReference>
<dbReference type="PANTHER" id="PTHR33154">
    <property type="entry name" value="TRANSCRIPTIONAL REGULATOR, ARSR FAMILY"/>
    <property type="match status" value="1"/>
</dbReference>
<dbReference type="Pfam" id="PF19361">
    <property type="entry name" value="DUF5937"/>
    <property type="match status" value="1"/>
</dbReference>
<organism evidence="6 7">
    <name type="scientific">Streptomyces sulfonofaciens</name>
    <dbReference type="NCBI Taxonomy" id="68272"/>
    <lineage>
        <taxon>Bacteria</taxon>
        <taxon>Bacillati</taxon>
        <taxon>Actinomycetota</taxon>
        <taxon>Actinomycetes</taxon>
        <taxon>Kitasatosporales</taxon>
        <taxon>Streptomycetaceae</taxon>
        <taxon>Streptomyces</taxon>
    </lineage>
</organism>
<dbReference type="EMBL" id="BNCD01000018">
    <property type="protein sequence ID" value="GHH85439.1"/>
    <property type="molecule type" value="Genomic_DNA"/>
</dbReference>
<evidence type="ECO:0000256" key="1">
    <source>
        <dbReference type="ARBA" id="ARBA00023015"/>
    </source>
</evidence>
<dbReference type="InterPro" id="IPR011991">
    <property type="entry name" value="ArsR-like_HTH"/>
</dbReference>
<dbReference type="FunFam" id="1.10.10.10:FF:000561">
    <property type="entry name" value="ArsR family transcriptional regulator"/>
    <property type="match status" value="1"/>
</dbReference>
<dbReference type="InterPro" id="IPR036388">
    <property type="entry name" value="WH-like_DNA-bd_sf"/>
</dbReference>
<dbReference type="PRINTS" id="PR00778">
    <property type="entry name" value="HTHARSR"/>
</dbReference>
<accession>A0A919GJQ8</accession>
<dbReference type="GO" id="GO:0003677">
    <property type="term" value="F:DNA binding"/>
    <property type="evidence" value="ECO:0007669"/>
    <property type="project" value="UniProtKB-KW"/>
</dbReference>
<dbReference type="GO" id="GO:0003700">
    <property type="term" value="F:DNA-binding transcription factor activity"/>
    <property type="evidence" value="ECO:0007669"/>
    <property type="project" value="InterPro"/>
</dbReference>
<feature type="compositionally biased region" description="Basic residues" evidence="4">
    <location>
        <begin position="16"/>
        <end position="30"/>
    </location>
</feature>
<feature type="compositionally biased region" description="Low complexity" evidence="4">
    <location>
        <begin position="1"/>
        <end position="15"/>
    </location>
</feature>
<evidence type="ECO:0000256" key="3">
    <source>
        <dbReference type="ARBA" id="ARBA00023163"/>
    </source>
</evidence>
<name>A0A919GJQ8_9ACTN</name>
<reference evidence="6" key="1">
    <citation type="journal article" date="2014" name="Int. J. Syst. Evol. Microbiol.">
        <title>Complete genome sequence of Corynebacterium casei LMG S-19264T (=DSM 44701T), isolated from a smear-ripened cheese.</title>
        <authorList>
            <consortium name="US DOE Joint Genome Institute (JGI-PGF)"/>
            <person name="Walter F."/>
            <person name="Albersmeier A."/>
            <person name="Kalinowski J."/>
            <person name="Ruckert C."/>
        </authorList>
    </citation>
    <scope>NUCLEOTIDE SEQUENCE</scope>
    <source>
        <strain evidence="6">JCM 5069</strain>
    </source>
</reference>
<evidence type="ECO:0000259" key="5">
    <source>
        <dbReference type="PROSITE" id="PS50987"/>
    </source>
</evidence>
<dbReference type="Proteomes" id="UP000603708">
    <property type="component" value="Unassembled WGS sequence"/>
</dbReference>
<evidence type="ECO:0000313" key="7">
    <source>
        <dbReference type="Proteomes" id="UP000603708"/>
    </source>
</evidence>
<feature type="region of interest" description="Disordered" evidence="4">
    <location>
        <begin position="1"/>
        <end position="54"/>
    </location>
</feature>
<dbReference type="InterPro" id="IPR001845">
    <property type="entry name" value="HTH_ArsR_DNA-bd_dom"/>
</dbReference>
<dbReference type="InterPro" id="IPR045981">
    <property type="entry name" value="DUF5937"/>
</dbReference>
<evidence type="ECO:0000256" key="2">
    <source>
        <dbReference type="ARBA" id="ARBA00023125"/>
    </source>
</evidence>
<dbReference type="PANTHER" id="PTHR33154:SF33">
    <property type="entry name" value="TRANSCRIPTIONAL REPRESSOR SDPR"/>
    <property type="match status" value="1"/>
</dbReference>
<dbReference type="AlphaFoldDB" id="A0A919GJQ8"/>
<keyword evidence="1" id="KW-0805">Transcription regulation</keyword>
<dbReference type="Gene3D" id="1.10.10.10">
    <property type="entry name" value="Winged helix-like DNA-binding domain superfamily/Winged helix DNA-binding domain"/>
    <property type="match status" value="1"/>
</dbReference>
<keyword evidence="7" id="KW-1185">Reference proteome</keyword>
<keyword evidence="2" id="KW-0238">DNA-binding</keyword>
<dbReference type="CDD" id="cd00090">
    <property type="entry name" value="HTH_ARSR"/>
    <property type="match status" value="1"/>
</dbReference>